<reference evidence="1 2" key="1">
    <citation type="submission" date="2018-10" db="EMBL/GenBank/DDBJ databases">
        <title>Genomic Encyclopedia of Archaeal and Bacterial Type Strains, Phase II (KMG-II): from individual species to whole genera.</title>
        <authorList>
            <person name="Goeker M."/>
        </authorList>
    </citation>
    <scope>NUCLEOTIDE SEQUENCE [LARGE SCALE GENOMIC DNA]</scope>
    <source>
        <strain evidence="1 2">DSM 18602</strain>
    </source>
</reference>
<evidence type="ECO:0000313" key="2">
    <source>
        <dbReference type="Proteomes" id="UP000268007"/>
    </source>
</evidence>
<protein>
    <submittedName>
        <fullName evidence="1">Uncharacterized protein</fullName>
    </submittedName>
</protein>
<gene>
    <name evidence="1" type="ORF">BDD43_3388</name>
</gene>
<accession>A0A495J2H6</accession>
<dbReference type="EMBL" id="RBKU01000001">
    <property type="protein sequence ID" value="RKR83186.1"/>
    <property type="molecule type" value="Genomic_DNA"/>
</dbReference>
<dbReference type="Proteomes" id="UP000268007">
    <property type="component" value="Unassembled WGS sequence"/>
</dbReference>
<name>A0A495J2H6_9SPHI</name>
<organism evidence="1 2">
    <name type="scientific">Mucilaginibacter gracilis</name>
    <dbReference type="NCBI Taxonomy" id="423350"/>
    <lineage>
        <taxon>Bacteria</taxon>
        <taxon>Pseudomonadati</taxon>
        <taxon>Bacteroidota</taxon>
        <taxon>Sphingobacteriia</taxon>
        <taxon>Sphingobacteriales</taxon>
        <taxon>Sphingobacteriaceae</taxon>
        <taxon>Mucilaginibacter</taxon>
    </lineage>
</organism>
<keyword evidence="2" id="KW-1185">Reference proteome</keyword>
<dbReference type="RefSeq" id="WP_121198709.1">
    <property type="nucleotide sequence ID" value="NZ_RBKU01000001.1"/>
</dbReference>
<evidence type="ECO:0000313" key="1">
    <source>
        <dbReference type="EMBL" id="RKR83186.1"/>
    </source>
</evidence>
<sequence>MSLDKDRLKSDLTALLDKTETSTGNENDSKEQYVNDLADSIERYVKGAQIKYINGLTAGSNAVVGTFNGSLQ</sequence>
<dbReference type="OrthoDB" id="1376077at2"/>
<dbReference type="AlphaFoldDB" id="A0A495J2H6"/>
<comment type="caution">
    <text evidence="1">The sequence shown here is derived from an EMBL/GenBank/DDBJ whole genome shotgun (WGS) entry which is preliminary data.</text>
</comment>
<proteinExistence type="predicted"/>